<protein>
    <submittedName>
        <fullName evidence="3">Uncharacterized protein</fullName>
    </submittedName>
</protein>
<evidence type="ECO:0000313" key="3">
    <source>
        <dbReference type="WBParaSite" id="ACRNAN_Path_897.g3451.t1"/>
    </source>
</evidence>
<evidence type="ECO:0000256" key="1">
    <source>
        <dbReference type="SAM" id="SignalP"/>
    </source>
</evidence>
<dbReference type="WBParaSite" id="ACRNAN_Path_897.g3451.t1">
    <property type="protein sequence ID" value="ACRNAN_Path_897.g3451.t1"/>
    <property type="gene ID" value="ACRNAN_Path_897.g3451"/>
</dbReference>
<dbReference type="Proteomes" id="UP000887540">
    <property type="component" value="Unplaced"/>
</dbReference>
<feature type="chain" id="PRO_5037367263" evidence="1">
    <location>
        <begin position="17"/>
        <end position="101"/>
    </location>
</feature>
<dbReference type="AlphaFoldDB" id="A0A914CEJ6"/>
<feature type="signal peptide" evidence="1">
    <location>
        <begin position="1"/>
        <end position="16"/>
    </location>
</feature>
<accession>A0A914CEJ6</accession>
<evidence type="ECO:0000313" key="2">
    <source>
        <dbReference type="Proteomes" id="UP000887540"/>
    </source>
</evidence>
<reference evidence="3" key="1">
    <citation type="submission" date="2022-11" db="UniProtKB">
        <authorList>
            <consortium name="WormBaseParasite"/>
        </authorList>
    </citation>
    <scope>IDENTIFICATION</scope>
</reference>
<keyword evidence="2" id="KW-1185">Reference proteome</keyword>
<proteinExistence type="predicted"/>
<sequence length="101" mass="12107">MIRQFLFLFITPLVLGYLKSKATFPNRPECLKSSNGLIDSTQIDFPYRDPWNNYYDNSWGYSQQNTNWLKDLKFLRYVQDMIDNGTLILNNDCQVSFWDYK</sequence>
<name>A0A914CEJ6_9BILA</name>
<organism evidence="2 3">
    <name type="scientific">Acrobeloides nanus</name>
    <dbReference type="NCBI Taxonomy" id="290746"/>
    <lineage>
        <taxon>Eukaryota</taxon>
        <taxon>Metazoa</taxon>
        <taxon>Ecdysozoa</taxon>
        <taxon>Nematoda</taxon>
        <taxon>Chromadorea</taxon>
        <taxon>Rhabditida</taxon>
        <taxon>Tylenchina</taxon>
        <taxon>Cephalobomorpha</taxon>
        <taxon>Cephaloboidea</taxon>
        <taxon>Cephalobidae</taxon>
        <taxon>Acrobeloides</taxon>
    </lineage>
</organism>
<keyword evidence="1" id="KW-0732">Signal</keyword>